<name>A0A2P2N6R5_RHIMU</name>
<proteinExistence type="predicted"/>
<organism evidence="1">
    <name type="scientific">Rhizophora mucronata</name>
    <name type="common">Asiatic mangrove</name>
    <dbReference type="NCBI Taxonomy" id="61149"/>
    <lineage>
        <taxon>Eukaryota</taxon>
        <taxon>Viridiplantae</taxon>
        <taxon>Streptophyta</taxon>
        <taxon>Embryophyta</taxon>
        <taxon>Tracheophyta</taxon>
        <taxon>Spermatophyta</taxon>
        <taxon>Magnoliopsida</taxon>
        <taxon>eudicotyledons</taxon>
        <taxon>Gunneridae</taxon>
        <taxon>Pentapetalae</taxon>
        <taxon>rosids</taxon>
        <taxon>fabids</taxon>
        <taxon>Malpighiales</taxon>
        <taxon>Rhizophoraceae</taxon>
        <taxon>Rhizophora</taxon>
    </lineage>
</organism>
<accession>A0A2P2N6R5</accession>
<reference evidence="1" key="1">
    <citation type="submission" date="2018-02" db="EMBL/GenBank/DDBJ databases">
        <title>Rhizophora mucronata_Transcriptome.</title>
        <authorList>
            <person name="Meera S.P."/>
            <person name="Sreeshan A."/>
            <person name="Augustine A."/>
        </authorList>
    </citation>
    <scope>NUCLEOTIDE SEQUENCE</scope>
    <source>
        <tissue evidence="1">Leaf</tissue>
    </source>
</reference>
<protein>
    <submittedName>
        <fullName evidence="1">Uncharacterized protein</fullName>
    </submittedName>
</protein>
<sequence>MIERNYFPLESICQLNYLSENLKHFLFLQQFKLSHPI</sequence>
<evidence type="ECO:0000313" key="1">
    <source>
        <dbReference type="EMBL" id="MBX38181.1"/>
    </source>
</evidence>
<dbReference type="AlphaFoldDB" id="A0A2P2N6R5"/>
<dbReference type="EMBL" id="GGEC01057697">
    <property type="protein sequence ID" value="MBX38181.1"/>
    <property type="molecule type" value="Transcribed_RNA"/>
</dbReference>